<proteinExistence type="predicted"/>
<dbReference type="InterPro" id="IPR027417">
    <property type="entry name" value="P-loop_NTPase"/>
</dbReference>
<dbReference type="EMBL" id="SIPC01000001">
    <property type="protein sequence ID" value="TAX73471.1"/>
    <property type="molecule type" value="Genomic_DNA"/>
</dbReference>
<dbReference type="Pfam" id="PF07693">
    <property type="entry name" value="KAP_NTPase"/>
    <property type="match status" value="1"/>
</dbReference>
<evidence type="ECO:0000259" key="1">
    <source>
        <dbReference type="Pfam" id="PF07693"/>
    </source>
</evidence>
<dbReference type="Proteomes" id="UP000293652">
    <property type="component" value="Unassembled WGS sequence"/>
</dbReference>
<protein>
    <recommendedName>
        <fullName evidence="1">KAP NTPase domain-containing protein</fullName>
    </recommendedName>
</protein>
<feature type="domain" description="KAP NTPase" evidence="1">
    <location>
        <begin position="46"/>
        <end position="356"/>
    </location>
</feature>
<organism evidence="2 3">
    <name type="scientific">Rhizobium leguminosarum</name>
    <dbReference type="NCBI Taxonomy" id="384"/>
    <lineage>
        <taxon>Bacteria</taxon>
        <taxon>Pseudomonadati</taxon>
        <taxon>Pseudomonadota</taxon>
        <taxon>Alphaproteobacteria</taxon>
        <taxon>Hyphomicrobiales</taxon>
        <taxon>Rhizobiaceae</taxon>
        <taxon>Rhizobium/Agrobacterium group</taxon>
        <taxon>Rhizobium</taxon>
    </lineage>
</organism>
<sequence length="494" mass="55652">MGKMVATETLEQIWGADRLDRRQDADFLYNFITGEISKRKSRGKRSSYSLNIDAQWGGGKSFFLERFGKQAELRGHVVAYVNAWQDDHAGDPYIAIMAAIDRAFAPYVKKDTAVEKALRALKSNGGRIALNVAAGAARSLVKKHLDLSSGDILGEDEDPSLAAEVAEVVIDKSIETGAAEVDKLFNRALEAMIQQFQKADKAIQSFREKLATAVEALDSRKSGKKAPFFILVDELDRCRPSYAVHLLERIKHLFEVDGVAFVFATNSQQLQYSIIGAYGQGFDGHTYLRRFFERTYLFSEVSPKRRIEELCGAFDKQKIRAPERNNIVEFITSGYVAYGLDLRAIEQILEAIEITASAWPHKIPLDLLLLFPLCVSFQRTSKVDWNIALREIPDHWVIGQIFDDKYRGVVDRQINVKSAFSKAMGRFRTMDGVFRATRDADDSFQEQYVRQTFEPEWNGVSVDGNTPSIQTQLSDLLANAGRLMQPVLDDQEPV</sequence>
<dbReference type="AlphaFoldDB" id="A0A4Q8Y218"/>
<gene>
    <name evidence="2" type="ORF">ELI03_17790</name>
</gene>
<dbReference type="InterPro" id="IPR011646">
    <property type="entry name" value="KAP_P-loop"/>
</dbReference>
<reference evidence="2 3" key="1">
    <citation type="submission" date="2019-02" db="EMBL/GenBank/DDBJ databases">
        <title>The genomic architecture of introgression among sibling species of bacteria.</title>
        <authorList>
            <person name="Cavassim M.I.A."/>
            <person name="Moeskjaer S."/>
            <person name="Moslemi C."/>
            <person name="Fields B."/>
            <person name="Bachmann A."/>
            <person name="Vilhjalmsson B."/>
            <person name="Schierup M.H."/>
            <person name="Young J.P.W."/>
            <person name="Andersen S.U."/>
        </authorList>
    </citation>
    <scope>NUCLEOTIDE SEQUENCE [LARGE SCALE GENOMIC DNA]</scope>
    <source>
        <strain evidence="2 3">SM145A</strain>
    </source>
</reference>
<accession>A0A4Q8Y218</accession>
<dbReference type="SUPFAM" id="SSF52540">
    <property type="entry name" value="P-loop containing nucleoside triphosphate hydrolases"/>
    <property type="match status" value="1"/>
</dbReference>
<comment type="caution">
    <text evidence="2">The sequence shown here is derived from an EMBL/GenBank/DDBJ whole genome shotgun (WGS) entry which is preliminary data.</text>
</comment>
<name>A0A4Q8Y218_RHILE</name>
<evidence type="ECO:0000313" key="3">
    <source>
        <dbReference type="Proteomes" id="UP000293652"/>
    </source>
</evidence>
<evidence type="ECO:0000313" key="2">
    <source>
        <dbReference type="EMBL" id="TAX73471.1"/>
    </source>
</evidence>